<dbReference type="InterPro" id="IPR012349">
    <property type="entry name" value="Split_barrel_FMN-bd"/>
</dbReference>
<dbReference type="EMBL" id="CADCTV010001115">
    <property type="protein sequence ID" value="CAA9380117.1"/>
    <property type="molecule type" value="Genomic_DNA"/>
</dbReference>
<feature type="non-terminal residue" evidence="1">
    <location>
        <position position="1"/>
    </location>
</feature>
<dbReference type="PANTHER" id="PTHR42815">
    <property type="entry name" value="FAD-BINDING, PUTATIVE (AFU_ORTHOLOGUE AFUA_6G07600)-RELATED"/>
    <property type="match status" value="1"/>
</dbReference>
<dbReference type="SUPFAM" id="SSF50475">
    <property type="entry name" value="FMN-binding split barrel"/>
    <property type="match status" value="1"/>
</dbReference>
<name>A0A6J4NC28_9BACT</name>
<proteinExistence type="predicted"/>
<gene>
    <name evidence="1" type="ORF">AVDCRST_MAG89-5312</name>
</gene>
<evidence type="ECO:0000313" key="1">
    <source>
        <dbReference type="EMBL" id="CAA9380117.1"/>
    </source>
</evidence>
<dbReference type="Gene3D" id="2.30.110.10">
    <property type="entry name" value="Electron Transport, Fmn-binding Protein, Chain A"/>
    <property type="match status" value="1"/>
</dbReference>
<accession>A0A6J4NC28</accession>
<sequence>FGNLAVNPRAGLLFIDFDQGATLQLSGSAEVLWDRADFAAFPGAHRAVRFRVSDVVELPHGTRLHWRLIQRSPFNPPAPE</sequence>
<organism evidence="1">
    <name type="scientific">uncultured Gemmatimonadota bacterium</name>
    <dbReference type="NCBI Taxonomy" id="203437"/>
    <lineage>
        <taxon>Bacteria</taxon>
        <taxon>Pseudomonadati</taxon>
        <taxon>Gemmatimonadota</taxon>
        <taxon>environmental samples</taxon>
    </lineage>
</organism>
<protein>
    <submittedName>
        <fullName evidence="1">Probable iron-sulfur binding protein YPO1417</fullName>
    </submittedName>
</protein>
<dbReference type="PANTHER" id="PTHR42815:SF2">
    <property type="entry name" value="FAD-BINDING, PUTATIVE (AFU_ORTHOLOGUE AFUA_6G07600)-RELATED"/>
    <property type="match status" value="1"/>
</dbReference>
<reference evidence="1" key="1">
    <citation type="submission" date="2020-02" db="EMBL/GenBank/DDBJ databases">
        <authorList>
            <person name="Meier V. D."/>
        </authorList>
    </citation>
    <scope>NUCLEOTIDE SEQUENCE</scope>
    <source>
        <strain evidence="1">AVDCRST_MAG89</strain>
    </source>
</reference>
<dbReference type="AlphaFoldDB" id="A0A6J4NC28"/>